<evidence type="ECO:0000256" key="1">
    <source>
        <dbReference type="ARBA" id="ARBA00007074"/>
    </source>
</evidence>
<feature type="compositionally biased region" description="Low complexity" evidence="6">
    <location>
        <begin position="230"/>
        <end position="244"/>
    </location>
</feature>
<dbReference type="InterPro" id="IPR000064">
    <property type="entry name" value="NLP_P60_dom"/>
</dbReference>
<keyword evidence="2" id="KW-0645">Protease</keyword>
<evidence type="ECO:0000313" key="9">
    <source>
        <dbReference type="EMBL" id="KXB35079.1"/>
    </source>
</evidence>
<keyword evidence="10" id="KW-1185">Reference proteome</keyword>
<dbReference type="AlphaFoldDB" id="A0A133XVX1"/>
<dbReference type="Proteomes" id="UP000070675">
    <property type="component" value="Unassembled WGS sequence"/>
</dbReference>
<feature type="region of interest" description="Disordered" evidence="6">
    <location>
        <begin position="206"/>
        <end position="266"/>
    </location>
</feature>
<dbReference type="InterPro" id="IPR038765">
    <property type="entry name" value="Papain-like_cys_pep_sf"/>
</dbReference>
<evidence type="ECO:0000256" key="3">
    <source>
        <dbReference type="ARBA" id="ARBA00022801"/>
    </source>
</evidence>
<feature type="chain" id="PRO_5007460008" evidence="7">
    <location>
        <begin position="35"/>
        <end position="374"/>
    </location>
</feature>
<feature type="compositionally biased region" description="Basic and acidic residues" evidence="6">
    <location>
        <begin position="206"/>
        <end position="226"/>
    </location>
</feature>
<gene>
    <name evidence="9" type="ORF">HMPREF3192_00444</name>
</gene>
<keyword evidence="3" id="KW-0378">Hydrolase</keyword>
<feature type="compositionally biased region" description="Low complexity" evidence="6">
    <location>
        <begin position="171"/>
        <end position="180"/>
    </location>
</feature>
<reference evidence="10" key="1">
    <citation type="submission" date="2016-01" db="EMBL/GenBank/DDBJ databases">
        <authorList>
            <person name="Mitreva M."/>
            <person name="Pepin K.H."/>
            <person name="Mihindukulasuriya K.A."/>
            <person name="Fulton R."/>
            <person name="Fronick C."/>
            <person name="O'Laughlin M."/>
            <person name="Miner T."/>
            <person name="Herter B."/>
            <person name="Rosa B.A."/>
            <person name="Cordes M."/>
            <person name="Tomlinson C."/>
            <person name="Wollam A."/>
            <person name="Palsikar V.B."/>
            <person name="Mardis E.R."/>
            <person name="Wilson R.K."/>
        </authorList>
    </citation>
    <scope>NUCLEOTIDE SEQUENCE [LARGE SCALE GENOMIC DNA]</scope>
    <source>
        <strain evidence="10">DNF00019</strain>
    </source>
</reference>
<evidence type="ECO:0000256" key="4">
    <source>
        <dbReference type="ARBA" id="ARBA00022807"/>
    </source>
</evidence>
<sequence>MTRKIAQKVVAAVLTTSLSVATVGLILPPSPALADPTSAQLKAKLDTAKQELNQLYAKAEQIGERLNETEVQLTNTKNDMEQTKKDIGTKKQELAKAQKVLSGRVAANYKSGSTSILEIILSSSNFEELANNIYYAQKVSKSDEKAIHDVKSAQADLNAKHAHLTEKKQQQEQLLAQQKDQQAKLADESKKAEDYVKNLDQQVKDKMEEERRAAEAAARARAEAARRAAARNNGNYYRPGNNGNHTPSRPSDPAVNPPAPGKTPSNWRNAVIAEATRCIGLPYVWGAEGPGAYDCSGLTQHVYRTIGVNIPHSSWSQASFCTKPASQAVPGDILWRPGHVGLYIGNGATIEAMNPSRGITYGSLSSFVRAGSPI</sequence>
<dbReference type="OrthoDB" id="9815778at2"/>
<evidence type="ECO:0000256" key="2">
    <source>
        <dbReference type="ARBA" id="ARBA00022670"/>
    </source>
</evidence>
<name>A0A133XVX1_9ACTN</name>
<keyword evidence="4" id="KW-0788">Thiol protease</keyword>
<evidence type="ECO:0000313" key="10">
    <source>
        <dbReference type="Proteomes" id="UP000070675"/>
    </source>
</evidence>
<comment type="similarity">
    <text evidence="1">Belongs to the peptidase C40 family.</text>
</comment>
<evidence type="ECO:0000256" key="5">
    <source>
        <dbReference type="SAM" id="Coils"/>
    </source>
</evidence>
<keyword evidence="5" id="KW-0175">Coiled coil</keyword>
<feature type="domain" description="NlpC/P60" evidence="8">
    <location>
        <begin position="265"/>
        <end position="374"/>
    </location>
</feature>
<dbReference type="Gene3D" id="3.90.1720.10">
    <property type="entry name" value="endopeptidase domain like (from Nostoc punctiforme)"/>
    <property type="match status" value="1"/>
</dbReference>
<dbReference type="GO" id="GO:0008234">
    <property type="term" value="F:cysteine-type peptidase activity"/>
    <property type="evidence" value="ECO:0007669"/>
    <property type="project" value="UniProtKB-KW"/>
</dbReference>
<dbReference type="PATRIC" id="fig|1393034.3.peg.427"/>
<dbReference type="EMBL" id="LSCR01000006">
    <property type="protein sequence ID" value="KXB35079.1"/>
    <property type="molecule type" value="Genomic_DNA"/>
</dbReference>
<dbReference type="Gene3D" id="6.10.250.3150">
    <property type="match status" value="1"/>
</dbReference>
<feature type="signal peptide" evidence="7">
    <location>
        <begin position="1"/>
        <end position="34"/>
    </location>
</feature>
<evidence type="ECO:0000256" key="6">
    <source>
        <dbReference type="SAM" id="MobiDB-lite"/>
    </source>
</evidence>
<dbReference type="STRING" id="1393034.HMPREF3192_00444"/>
<proteinExistence type="inferred from homology"/>
<dbReference type="PANTHER" id="PTHR47053">
    <property type="entry name" value="MUREIN DD-ENDOPEPTIDASE MEPH-RELATED"/>
    <property type="match status" value="1"/>
</dbReference>
<dbReference type="Pfam" id="PF00877">
    <property type="entry name" value="NLPC_P60"/>
    <property type="match status" value="1"/>
</dbReference>
<dbReference type="SUPFAM" id="SSF54001">
    <property type="entry name" value="Cysteine proteinases"/>
    <property type="match status" value="1"/>
</dbReference>
<keyword evidence="7" id="KW-0732">Signal</keyword>
<feature type="compositionally biased region" description="Basic and acidic residues" evidence="6">
    <location>
        <begin position="181"/>
        <end position="193"/>
    </location>
</feature>
<dbReference type="GO" id="GO:0006508">
    <property type="term" value="P:proteolysis"/>
    <property type="evidence" value="ECO:0007669"/>
    <property type="project" value="UniProtKB-KW"/>
</dbReference>
<feature type="coiled-coil region" evidence="5">
    <location>
        <begin position="38"/>
        <end position="100"/>
    </location>
</feature>
<dbReference type="PANTHER" id="PTHR47053:SF1">
    <property type="entry name" value="MUREIN DD-ENDOPEPTIDASE MEPH-RELATED"/>
    <property type="match status" value="1"/>
</dbReference>
<feature type="region of interest" description="Disordered" evidence="6">
    <location>
        <begin position="164"/>
        <end position="193"/>
    </location>
</feature>
<evidence type="ECO:0000256" key="7">
    <source>
        <dbReference type="SAM" id="SignalP"/>
    </source>
</evidence>
<dbReference type="PROSITE" id="PS51935">
    <property type="entry name" value="NLPC_P60"/>
    <property type="match status" value="1"/>
</dbReference>
<dbReference type="RefSeq" id="WP_066304873.1">
    <property type="nucleotide sequence ID" value="NZ_KQ959487.1"/>
</dbReference>
<protein>
    <submittedName>
        <fullName evidence="9">NlpC/P60 family protein</fullName>
    </submittedName>
</protein>
<dbReference type="InterPro" id="IPR051202">
    <property type="entry name" value="Peptidase_C40"/>
</dbReference>
<comment type="caution">
    <text evidence="9">The sequence shown here is derived from an EMBL/GenBank/DDBJ whole genome shotgun (WGS) entry which is preliminary data.</text>
</comment>
<organism evidence="9 10">
    <name type="scientific">Atopobium deltae</name>
    <dbReference type="NCBI Taxonomy" id="1393034"/>
    <lineage>
        <taxon>Bacteria</taxon>
        <taxon>Bacillati</taxon>
        <taxon>Actinomycetota</taxon>
        <taxon>Coriobacteriia</taxon>
        <taxon>Coriobacteriales</taxon>
        <taxon>Atopobiaceae</taxon>
        <taxon>Atopobium</taxon>
    </lineage>
</organism>
<accession>A0A133XVX1</accession>
<evidence type="ECO:0000259" key="8">
    <source>
        <dbReference type="PROSITE" id="PS51935"/>
    </source>
</evidence>